<comment type="caution">
    <text evidence="1">The sequence shown here is derived from an EMBL/GenBank/DDBJ whole genome shotgun (WGS) entry which is preliminary data.</text>
</comment>
<protein>
    <submittedName>
        <fullName evidence="1">Uncharacterized protein</fullName>
    </submittedName>
</protein>
<sequence>AHKDGTFVLITGHHTVSLYNFLFHPGHFTWDQGRTDHLETRALPEGPWVSRGPHEMPLVPFS</sequence>
<organism evidence="1 2">
    <name type="scientific">Staurois parvus</name>
    <dbReference type="NCBI Taxonomy" id="386267"/>
    <lineage>
        <taxon>Eukaryota</taxon>
        <taxon>Metazoa</taxon>
        <taxon>Chordata</taxon>
        <taxon>Craniata</taxon>
        <taxon>Vertebrata</taxon>
        <taxon>Euteleostomi</taxon>
        <taxon>Amphibia</taxon>
        <taxon>Batrachia</taxon>
        <taxon>Anura</taxon>
        <taxon>Neobatrachia</taxon>
        <taxon>Ranoidea</taxon>
        <taxon>Ranidae</taxon>
        <taxon>Staurois</taxon>
    </lineage>
</organism>
<name>A0ABN9C8U3_9NEOB</name>
<evidence type="ECO:0000313" key="1">
    <source>
        <dbReference type="EMBL" id="CAI9556463.1"/>
    </source>
</evidence>
<evidence type="ECO:0000313" key="2">
    <source>
        <dbReference type="Proteomes" id="UP001162483"/>
    </source>
</evidence>
<feature type="non-terminal residue" evidence="1">
    <location>
        <position position="1"/>
    </location>
</feature>
<proteinExistence type="predicted"/>
<keyword evidence="2" id="KW-1185">Reference proteome</keyword>
<reference evidence="1" key="1">
    <citation type="submission" date="2023-05" db="EMBL/GenBank/DDBJ databases">
        <authorList>
            <person name="Stuckert A."/>
        </authorList>
    </citation>
    <scope>NUCLEOTIDE SEQUENCE</scope>
</reference>
<gene>
    <name evidence="1" type="ORF">SPARVUS_LOCUS4550910</name>
</gene>
<dbReference type="EMBL" id="CATNWA010008564">
    <property type="protein sequence ID" value="CAI9556463.1"/>
    <property type="molecule type" value="Genomic_DNA"/>
</dbReference>
<dbReference type="Proteomes" id="UP001162483">
    <property type="component" value="Unassembled WGS sequence"/>
</dbReference>
<accession>A0ABN9C8U3</accession>